<evidence type="ECO:0000313" key="3">
    <source>
        <dbReference type="EMBL" id="CAE4633369.1"/>
    </source>
</evidence>
<dbReference type="SUPFAM" id="SSF52540">
    <property type="entry name" value="P-loop containing nucleoside triphosphate hydrolases"/>
    <property type="match status" value="1"/>
</dbReference>
<dbReference type="PANTHER" id="PTHR32301">
    <property type="entry name" value="COUNTIN RECEPTOR CNR3-RELATED"/>
    <property type="match status" value="1"/>
</dbReference>
<dbReference type="InterPro" id="IPR053259">
    <property type="entry name" value="Golvesin-related_Golgi"/>
</dbReference>
<protein>
    <recommendedName>
        <fullName evidence="5">Sulfotransferase domain-containing protein</fullName>
    </recommendedName>
</protein>
<evidence type="ECO:0000256" key="1">
    <source>
        <dbReference type="SAM" id="MobiDB-lite"/>
    </source>
</evidence>
<keyword evidence="2" id="KW-0472">Membrane</keyword>
<gene>
    <name evidence="3" type="ORF">DBRI00130_LOCUS28659</name>
    <name evidence="4" type="ORF">DBRI00130_LOCUS28660</name>
</gene>
<sequence length="579" mass="64934">MLRSKSNTPSLATRREKEPLVGFGSAKRVDNKDKSWDPMRDTWSFISSILSSKQILQSLATLGLIIFAFVIMCNLGNYGMNYKPKEKIPRMNVRQGPLSVGGGGFTGLYAYEKEKEEQEQMLTDTVMQDATVSGSQQQQQQQLRIGSTQQQSPEYEQAGMLMSQQAAAMDAGLMPNNLISNSAILTEDEENLNEIVGEEGNNVDEQTSMQVKGSTEEMEQQPATEVSEGVEPLAMDAFTAEGTGNPDLSLSALSNYKDSWDPLEATDHPLFWHIPKAGGSTVKDIIGTCHRFVMATEFGVTDGHDQDTEIAVVYPRSGPEGSGSDRSPFVNVDTTTVAGIDRAQRMGFADSGLAQAIVTPFIYEANNLFTSTAKGRIFTVFRHPIDRAISLFYYIQVADWEPTYSPELVNWSLEDYAKSPLIENNWMTRQLSNTLEGDLNDDHLKIAMEVIRRKFLVGLMTEIERTMERFERYFRWTYHVNPPNQEACRERLLSGGSNKNASGNKKEKPAEGSEAYQLLMWQNMYDVQLYQYIEHLFEEQEQYVADIPPDFRNIDATCCKCGPPTFPPEGFTCPLAIQN</sequence>
<reference evidence="3" key="1">
    <citation type="submission" date="2021-01" db="EMBL/GenBank/DDBJ databases">
        <authorList>
            <person name="Corre E."/>
            <person name="Pelletier E."/>
            <person name="Niang G."/>
            <person name="Scheremetjew M."/>
            <person name="Finn R."/>
            <person name="Kale V."/>
            <person name="Holt S."/>
            <person name="Cochrane G."/>
            <person name="Meng A."/>
            <person name="Brown T."/>
            <person name="Cohen L."/>
        </authorList>
    </citation>
    <scope>NUCLEOTIDE SEQUENCE</scope>
    <source>
        <strain evidence="3">GSO104</strain>
    </source>
</reference>
<dbReference type="InterPro" id="IPR027417">
    <property type="entry name" value="P-loop_NTPase"/>
</dbReference>
<keyword evidence="2" id="KW-1133">Transmembrane helix</keyword>
<dbReference type="AlphaFoldDB" id="A0A6V2JYW3"/>
<dbReference type="EMBL" id="HBNS01036689">
    <property type="protein sequence ID" value="CAE4633371.1"/>
    <property type="molecule type" value="Transcribed_RNA"/>
</dbReference>
<dbReference type="EMBL" id="HBNS01036688">
    <property type="protein sequence ID" value="CAE4633369.1"/>
    <property type="molecule type" value="Transcribed_RNA"/>
</dbReference>
<accession>A0A6V2JYW3</accession>
<evidence type="ECO:0000313" key="4">
    <source>
        <dbReference type="EMBL" id="CAE4633371.1"/>
    </source>
</evidence>
<organism evidence="3">
    <name type="scientific">Ditylum brightwellii</name>
    <dbReference type="NCBI Taxonomy" id="49249"/>
    <lineage>
        <taxon>Eukaryota</taxon>
        <taxon>Sar</taxon>
        <taxon>Stramenopiles</taxon>
        <taxon>Ochrophyta</taxon>
        <taxon>Bacillariophyta</taxon>
        <taxon>Mediophyceae</taxon>
        <taxon>Lithodesmiophycidae</taxon>
        <taxon>Lithodesmiales</taxon>
        <taxon>Lithodesmiaceae</taxon>
        <taxon>Ditylum</taxon>
    </lineage>
</organism>
<feature type="region of interest" description="Disordered" evidence="1">
    <location>
        <begin position="131"/>
        <end position="152"/>
    </location>
</feature>
<feature type="compositionally biased region" description="Low complexity" evidence="1">
    <location>
        <begin position="133"/>
        <end position="152"/>
    </location>
</feature>
<dbReference type="Gene3D" id="3.40.50.300">
    <property type="entry name" value="P-loop containing nucleotide triphosphate hydrolases"/>
    <property type="match status" value="1"/>
</dbReference>
<feature type="transmembrane region" description="Helical" evidence="2">
    <location>
        <begin position="59"/>
        <end position="80"/>
    </location>
</feature>
<dbReference type="PANTHER" id="PTHR32301:SF6">
    <property type="entry name" value="GOLVESIN-RELATED"/>
    <property type="match status" value="1"/>
</dbReference>
<keyword evidence="2" id="KW-0812">Transmembrane</keyword>
<proteinExistence type="predicted"/>
<evidence type="ECO:0008006" key="5">
    <source>
        <dbReference type="Google" id="ProtNLM"/>
    </source>
</evidence>
<evidence type="ECO:0000256" key="2">
    <source>
        <dbReference type="SAM" id="Phobius"/>
    </source>
</evidence>
<name>A0A6V2JYW3_9STRA</name>